<evidence type="ECO:0000256" key="2">
    <source>
        <dbReference type="ARBA" id="ARBA00022741"/>
    </source>
</evidence>
<dbReference type="Pfam" id="PF00005">
    <property type="entry name" value="ABC_tran"/>
    <property type="match status" value="2"/>
</dbReference>
<dbReference type="EMBL" id="JBHMBS010000005">
    <property type="protein sequence ID" value="MFB9676344.1"/>
    <property type="molecule type" value="Genomic_DNA"/>
</dbReference>
<sequence>MSSSIVVDGLSFAWPDGTVVLHDLDAAFPTGRTGLIGVNGSGKSTLLRLIAGELAPLSGSIGVAGQVGHLPQGLPLDTGRTVERLLGIAERRAALLAIERGEVSAENFAVVGDDWDVEERARAELDRLGLAHVGLDRTVATLSGGEVVMVGLAALFLRGPDVLLLDEPTNNLDLDARRRLYAAVESWPGVLVVVSHDRALLELVDNVADLTGGTVRMYGGNLSAYEEMLAAERETAERMVRVAGADVRRQEREWEEAQVKLARRVRYGIKMYERKREPKVIMQARRRQAEVAAGKYRSTHADKLAEARDRLSEAEGAVRDDAVIRVELPETAVPAGRIVLTADGLRTVGGAAPADLVVRGPERIALIGPNGSGKTTFLRTVVGELQPAEGSVTVSVPGVRYLPQRLDLLDDTLSVVGNVRRFAPSAPVNQVRARLARFLFRGARADQAAGTLSGGERFRAVLAALLSAEPPPQLLLLDEPTNNLDIASVRQLAQALEAYRGALVVVSHDLPFLESVGITRWLSVDREGGLSEIADSRALFDAQ</sequence>
<dbReference type="InterPro" id="IPR003593">
    <property type="entry name" value="AAA+_ATPase"/>
</dbReference>
<keyword evidence="3 5" id="KW-0067">ATP-binding</keyword>
<gene>
    <name evidence="5" type="ORF">ACFFRH_12685</name>
</gene>
<feature type="domain" description="ABC transporter" evidence="4">
    <location>
        <begin position="318"/>
        <end position="543"/>
    </location>
</feature>
<feature type="domain" description="ABC transporter" evidence="4">
    <location>
        <begin position="5"/>
        <end position="237"/>
    </location>
</feature>
<accession>A0ABV5TBC1</accession>
<keyword evidence="1" id="KW-0677">Repeat</keyword>
<dbReference type="SUPFAM" id="SSF52540">
    <property type="entry name" value="P-loop containing nucleoside triphosphate hydrolases"/>
    <property type="match status" value="2"/>
</dbReference>
<dbReference type="PANTHER" id="PTHR19211:SF6">
    <property type="entry name" value="BLL7188 PROTEIN"/>
    <property type="match status" value="1"/>
</dbReference>
<evidence type="ECO:0000313" key="6">
    <source>
        <dbReference type="Proteomes" id="UP001589610"/>
    </source>
</evidence>
<evidence type="ECO:0000256" key="1">
    <source>
        <dbReference type="ARBA" id="ARBA00022737"/>
    </source>
</evidence>
<dbReference type="GO" id="GO:0005524">
    <property type="term" value="F:ATP binding"/>
    <property type="evidence" value="ECO:0007669"/>
    <property type="project" value="UniProtKB-KW"/>
</dbReference>
<dbReference type="PANTHER" id="PTHR19211">
    <property type="entry name" value="ATP-BINDING TRANSPORT PROTEIN-RELATED"/>
    <property type="match status" value="1"/>
</dbReference>
<dbReference type="Gene3D" id="3.40.50.300">
    <property type="entry name" value="P-loop containing nucleotide triphosphate hydrolases"/>
    <property type="match status" value="2"/>
</dbReference>
<keyword evidence="2" id="KW-0547">Nucleotide-binding</keyword>
<reference evidence="5 6" key="1">
    <citation type="submission" date="2024-09" db="EMBL/GenBank/DDBJ databases">
        <authorList>
            <person name="Sun Q."/>
            <person name="Mori K."/>
        </authorList>
    </citation>
    <scope>NUCLEOTIDE SEQUENCE [LARGE SCALE GENOMIC DNA]</scope>
    <source>
        <strain evidence="5 6">JCM 3028</strain>
    </source>
</reference>
<evidence type="ECO:0000313" key="5">
    <source>
        <dbReference type="EMBL" id="MFB9676344.1"/>
    </source>
</evidence>
<proteinExistence type="predicted"/>
<name>A0ABV5TBC1_9ACTN</name>
<dbReference type="Proteomes" id="UP001589610">
    <property type="component" value="Unassembled WGS sequence"/>
</dbReference>
<dbReference type="PROSITE" id="PS50893">
    <property type="entry name" value="ABC_TRANSPORTER_2"/>
    <property type="match status" value="2"/>
</dbReference>
<dbReference type="InterPro" id="IPR027417">
    <property type="entry name" value="P-loop_NTPase"/>
</dbReference>
<comment type="caution">
    <text evidence="5">The sequence shown here is derived from an EMBL/GenBank/DDBJ whole genome shotgun (WGS) entry which is preliminary data.</text>
</comment>
<dbReference type="CDD" id="cd03221">
    <property type="entry name" value="ABCF_EF-3"/>
    <property type="match status" value="2"/>
</dbReference>
<organism evidence="5 6">
    <name type="scientific">Streptosporangium vulgare</name>
    <dbReference type="NCBI Taxonomy" id="46190"/>
    <lineage>
        <taxon>Bacteria</taxon>
        <taxon>Bacillati</taxon>
        <taxon>Actinomycetota</taxon>
        <taxon>Actinomycetes</taxon>
        <taxon>Streptosporangiales</taxon>
        <taxon>Streptosporangiaceae</taxon>
        <taxon>Streptosporangium</taxon>
    </lineage>
</organism>
<dbReference type="SMART" id="SM00382">
    <property type="entry name" value="AAA"/>
    <property type="match status" value="2"/>
</dbReference>
<evidence type="ECO:0000259" key="4">
    <source>
        <dbReference type="PROSITE" id="PS50893"/>
    </source>
</evidence>
<keyword evidence="6" id="KW-1185">Reference proteome</keyword>
<evidence type="ECO:0000256" key="3">
    <source>
        <dbReference type="ARBA" id="ARBA00022840"/>
    </source>
</evidence>
<dbReference type="RefSeq" id="WP_344745176.1">
    <property type="nucleotide sequence ID" value="NZ_BAAAWW010000060.1"/>
</dbReference>
<dbReference type="InterPro" id="IPR050611">
    <property type="entry name" value="ABCF"/>
</dbReference>
<protein>
    <submittedName>
        <fullName evidence="5">ABC-F family ATP-binding cassette domain-containing protein</fullName>
    </submittedName>
</protein>
<dbReference type="InterPro" id="IPR003439">
    <property type="entry name" value="ABC_transporter-like_ATP-bd"/>
</dbReference>